<dbReference type="Gene3D" id="3.40.50.880">
    <property type="match status" value="1"/>
</dbReference>
<dbReference type="CDD" id="cd01743">
    <property type="entry name" value="GATase1_Anthranilate_Synthase"/>
    <property type="match status" value="1"/>
</dbReference>
<feature type="domain" description="Glutamine amidotransferase" evidence="2">
    <location>
        <begin position="14"/>
        <end position="196"/>
    </location>
</feature>
<evidence type="ECO:0000259" key="2">
    <source>
        <dbReference type="Pfam" id="PF00117"/>
    </source>
</evidence>
<evidence type="ECO:0000313" key="4">
    <source>
        <dbReference type="Proteomes" id="UP001596492"/>
    </source>
</evidence>
<comment type="caution">
    <text evidence="3">The sequence shown here is derived from an EMBL/GenBank/DDBJ whole genome shotgun (WGS) entry which is preliminary data.</text>
</comment>
<reference evidence="4" key="1">
    <citation type="journal article" date="2019" name="Int. J. Syst. Evol. Microbiol.">
        <title>The Global Catalogue of Microorganisms (GCM) 10K type strain sequencing project: providing services to taxonomists for standard genome sequencing and annotation.</title>
        <authorList>
            <consortium name="The Broad Institute Genomics Platform"/>
            <consortium name="The Broad Institute Genome Sequencing Center for Infectious Disease"/>
            <person name="Wu L."/>
            <person name="Ma J."/>
        </authorList>
    </citation>
    <scope>NUCLEOTIDE SEQUENCE [LARGE SCALE GENOMIC DNA]</scope>
    <source>
        <strain evidence="4">CCUG 51308</strain>
    </source>
</reference>
<dbReference type="Proteomes" id="UP001596492">
    <property type="component" value="Unassembled WGS sequence"/>
</dbReference>
<keyword evidence="1" id="KW-0315">Glutamine amidotransferase</keyword>
<dbReference type="PANTHER" id="PTHR43418:SF4">
    <property type="entry name" value="MULTIFUNCTIONAL TRYPTOPHAN BIOSYNTHESIS PROTEIN"/>
    <property type="match status" value="1"/>
</dbReference>
<dbReference type="RefSeq" id="WP_382165448.1">
    <property type="nucleotide sequence ID" value="NZ_JBHTBR010000002.1"/>
</dbReference>
<dbReference type="PRINTS" id="PR00099">
    <property type="entry name" value="CPSGATASE"/>
</dbReference>
<keyword evidence="4" id="KW-1185">Reference proteome</keyword>
<dbReference type="PRINTS" id="PR00096">
    <property type="entry name" value="GATASE"/>
</dbReference>
<dbReference type="EMBL" id="JBHTBR010000002">
    <property type="protein sequence ID" value="MFC7290504.1"/>
    <property type="molecule type" value="Genomic_DNA"/>
</dbReference>
<protein>
    <submittedName>
        <fullName evidence="3">Anthranilate synthase component II</fullName>
    </submittedName>
</protein>
<dbReference type="PROSITE" id="PS51273">
    <property type="entry name" value="GATASE_TYPE_1"/>
    <property type="match status" value="1"/>
</dbReference>
<dbReference type="NCBIfam" id="TIGR00566">
    <property type="entry name" value="trpG_papA"/>
    <property type="match status" value="1"/>
</dbReference>
<organism evidence="3 4">
    <name type="scientific">Hirschia litorea</name>
    <dbReference type="NCBI Taxonomy" id="1199156"/>
    <lineage>
        <taxon>Bacteria</taxon>
        <taxon>Pseudomonadati</taxon>
        <taxon>Pseudomonadota</taxon>
        <taxon>Alphaproteobacteria</taxon>
        <taxon>Hyphomonadales</taxon>
        <taxon>Hyphomonadaceae</taxon>
        <taxon>Hirschia</taxon>
    </lineage>
</organism>
<dbReference type="SUPFAM" id="SSF52317">
    <property type="entry name" value="Class I glutamine amidotransferase-like"/>
    <property type="match status" value="1"/>
</dbReference>
<gene>
    <name evidence="3" type="ORF">ACFQS8_02655</name>
</gene>
<dbReference type="InterPro" id="IPR050472">
    <property type="entry name" value="Anth_synth/Amidotransfase"/>
</dbReference>
<dbReference type="InterPro" id="IPR029062">
    <property type="entry name" value="Class_I_gatase-like"/>
</dbReference>
<sequence>MTSRTPESNRPKILVIDNYDSFTWNLVHYLEELGADTEVVRNDAYTVDDLLAKSPNGVVLSPGPKTPDDAGVCLDLLIAAPEQLPIFGVCLGHQSIGQAFGGKVSSAKDVLHGKTSTVTHVGGKMFENIPNKFEAVRYHSLAVERLGLPNSLKIEAETDDGEIMALSHVSRPVFGVQFHPESIGSEFGHRLLQNFVDITR</sequence>
<evidence type="ECO:0000256" key="1">
    <source>
        <dbReference type="ARBA" id="ARBA00022962"/>
    </source>
</evidence>
<name>A0ABW2IHD0_9PROT</name>
<accession>A0ABW2IHD0</accession>
<dbReference type="PRINTS" id="PR00097">
    <property type="entry name" value="ANTSNTHASEII"/>
</dbReference>
<dbReference type="PANTHER" id="PTHR43418">
    <property type="entry name" value="MULTIFUNCTIONAL TRYPTOPHAN BIOSYNTHESIS PROTEIN-RELATED"/>
    <property type="match status" value="1"/>
</dbReference>
<dbReference type="InterPro" id="IPR006221">
    <property type="entry name" value="TrpG/PapA_dom"/>
</dbReference>
<evidence type="ECO:0000313" key="3">
    <source>
        <dbReference type="EMBL" id="MFC7290504.1"/>
    </source>
</evidence>
<dbReference type="Pfam" id="PF00117">
    <property type="entry name" value="GATase"/>
    <property type="match status" value="1"/>
</dbReference>
<dbReference type="InterPro" id="IPR017926">
    <property type="entry name" value="GATASE"/>
</dbReference>
<proteinExistence type="predicted"/>